<dbReference type="GO" id="GO:0005634">
    <property type="term" value="C:nucleus"/>
    <property type="evidence" value="ECO:0007669"/>
    <property type="project" value="UniProtKB-SubCell"/>
</dbReference>
<protein>
    <submittedName>
        <fullName evidence="7">Velvet factor-domain-containing protein</fullName>
    </submittedName>
</protein>
<evidence type="ECO:0000256" key="1">
    <source>
        <dbReference type="ARBA" id="ARBA00004123"/>
    </source>
</evidence>
<dbReference type="Proteomes" id="UP001163850">
    <property type="component" value="Unassembled WGS sequence"/>
</dbReference>
<keyword evidence="4" id="KW-0539">Nucleus</keyword>
<comment type="caution">
    <text evidence="7">The sequence shown here is derived from an EMBL/GenBank/DDBJ whole genome shotgun (WGS) entry which is preliminary data.</text>
</comment>
<evidence type="ECO:0000256" key="2">
    <source>
        <dbReference type="ARBA" id="ARBA00023015"/>
    </source>
</evidence>
<organism evidence="7 8">
    <name type="scientific">Lentinula detonsa</name>
    <dbReference type="NCBI Taxonomy" id="2804962"/>
    <lineage>
        <taxon>Eukaryota</taxon>
        <taxon>Fungi</taxon>
        <taxon>Dikarya</taxon>
        <taxon>Basidiomycota</taxon>
        <taxon>Agaricomycotina</taxon>
        <taxon>Agaricomycetes</taxon>
        <taxon>Agaricomycetidae</taxon>
        <taxon>Agaricales</taxon>
        <taxon>Marasmiineae</taxon>
        <taxon>Omphalotaceae</taxon>
        <taxon>Lentinula</taxon>
    </lineage>
</organism>
<keyword evidence="3" id="KW-0804">Transcription</keyword>
<reference evidence="7" key="1">
    <citation type="submission" date="2022-08" db="EMBL/GenBank/DDBJ databases">
        <authorList>
            <consortium name="DOE Joint Genome Institute"/>
            <person name="Min B."/>
            <person name="Riley R."/>
            <person name="Sierra-Patev S."/>
            <person name="Naranjo-Ortiz M."/>
            <person name="Looney B."/>
            <person name="Konkel Z."/>
            <person name="Slot J.C."/>
            <person name="Sakamoto Y."/>
            <person name="Steenwyk J.L."/>
            <person name="Rokas A."/>
            <person name="Carro J."/>
            <person name="Camarero S."/>
            <person name="Ferreira P."/>
            <person name="Molpeceres G."/>
            <person name="Ruiz-Duenas F.J."/>
            <person name="Serrano A."/>
            <person name="Henrissat B."/>
            <person name="Drula E."/>
            <person name="Hughes K.W."/>
            <person name="Mata J.L."/>
            <person name="Ishikawa N.K."/>
            <person name="Vargas-Isla R."/>
            <person name="Ushijima S."/>
            <person name="Smith C.A."/>
            <person name="Ahrendt S."/>
            <person name="Andreopoulos W."/>
            <person name="He G."/>
            <person name="Labutti K."/>
            <person name="Lipzen A."/>
            <person name="Ng V."/>
            <person name="Sandor L."/>
            <person name="Barry K."/>
            <person name="Martinez A.T."/>
            <person name="Xiao Y."/>
            <person name="Gibbons J.G."/>
            <person name="Terashima K."/>
            <person name="Hibbett D.S."/>
            <person name="Grigoriev I.V."/>
        </authorList>
    </citation>
    <scope>NUCLEOTIDE SEQUENCE</scope>
    <source>
        <strain evidence="7">TFB7829</strain>
    </source>
</reference>
<comment type="subcellular location">
    <subcellularLocation>
        <location evidence="1">Nucleus</location>
    </subcellularLocation>
</comment>
<name>A0AA38Q3Y9_9AGAR</name>
<evidence type="ECO:0000313" key="8">
    <source>
        <dbReference type="Proteomes" id="UP001163850"/>
    </source>
</evidence>
<sequence>MSSFSSLNATSAHLHFNQYQPYIDGITMPIPGFDNHVYPIGHESKGQALYFEYGQWRAQTIRAELHELQHANMGRKYAEVDRRSLDPPPVVALRLYQLVQTGPYNFQEIEIINYEDIEITGLLCTAELIPVNEMRSEHQYDLHTDGSYEYGSDHHMSTNSDYLPSFIQHDPVPESEVARLTTKVLIGSKVVQPHLINHNGRQRLLFVFSDLAVRNLGVFRLRYKFFDLFSAAPGRHTKIQAECVGGTFRIFSTKHFPGLQVSTDLTKILSAHGISLNIRNSERRSKKRKNGRGRHQIEERGTETLTEIL</sequence>
<dbReference type="AlphaFoldDB" id="A0AA38Q3Y9"/>
<dbReference type="PROSITE" id="PS51821">
    <property type="entry name" value="VELVET"/>
    <property type="match status" value="1"/>
</dbReference>
<dbReference type="InterPro" id="IPR021740">
    <property type="entry name" value="Velvet"/>
</dbReference>
<dbReference type="PANTHER" id="PTHR33572">
    <property type="entry name" value="SPORE DEVELOPMENT REGULATOR VOSA"/>
    <property type="match status" value="1"/>
</dbReference>
<evidence type="ECO:0000313" key="7">
    <source>
        <dbReference type="EMBL" id="KAJ3986285.1"/>
    </source>
</evidence>
<accession>A0AA38Q3Y9</accession>
<feature type="compositionally biased region" description="Basic residues" evidence="5">
    <location>
        <begin position="284"/>
        <end position="294"/>
    </location>
</feature>
<evidence type="ECO:0000256" key="3">
    <source>
        <dbReference type="ARBA" id="ARBA00023163"/>
    </source>
</evidence>
<feature type="domain" description="Velvet" evidence="6">
    <location>
        <begin position="58"/>
        <end position="279"/>
    </location>
</feature>
<dbReference type="EMBL" id="MU801944">
    <property type="protein sequence ID" value="KAJ3986285.1"/>
    <property type="molecule type" value="Genomic_DNA"/>
</dbReference>
<gene>
    <name evidence="7" type="ORF">F5890DRAFT_1504846</name>
</gene>
<evidence type="ECO:0000256" key="4">
    <source>
        <dbReference type="ARBA" id="ARBA00023242"/>
    </source>
</evidence>
<dbReference type="InterPro" id="IPR037525">
    <property type="entry name" value="Velvet_dom"/>
</dbReference>
<feature type="region of interest" description="Disordered" evidence="5">
    <location>
        <begin position="282"/>
        <end position="309"/>
    </location>
</feature>
<evidence type="ECO:0000256" key="5">
    <source>
        <dbReference type="SAM" id="MobiDB-lite"/>
    </source>
</evidence>
<evidence type="ECO:0000259" key="6">
    <source>
        <dbReference type="PROSITE" id="PS51821"/>
    </source>
</evidence>
<dbReference type="PANTHER" id="PTHR33572:SF3">
    <property type="entry name" value="VELVET COMPLEX SUBUNIT B"/>
    <property type="match status" value="1"/>
</dbReference>
<dbReference type="Pfam" id="PF11754">
    <property type="entry name" value="Velvet"/>
    <property type="match status" value="1"/>
</dbReference>
<dbReference type="Gene3D" id="2.60.40.3960">
    <property type="entry name" value="Velvet domain"/>
    <property type="match status" value="1"/>
</dbReference>
<dbReference type="InterPro" id="IPR038491">
    <property type="entry name" value="Velvet_dom_sf"/>
</dbReference>
<proteinExistence type="predicted"/>
<keyword evidence="2" id="KW-0805">Transcription regulation</keyword>